<dbReference type="EMBL" id="JAWDIE010000011">
    <property type="protein sequence ID" value="MEJ7138489.1"/>
    <property type="molecule type" value="Genomic_DNA"/>
</dbReference>
<proteinExistence type="predicted"/>
<name>A0ACC6P2S0_9BURK</name>
<comment type="caution">
    <text evidence="1">The sequence shown here is derived from an EMBL/GenBank/DDBJ whole genome shotgun (WGS) entry which is preliminary data.</text>
</comment>
<accession>A0ACC6P2S0</accession>
<reference evidence="1" key="1">
    <citation type="submission" date="2023-10" db="EMBL/GenBank/DDBJ databases">
        <title>Amphibacter perezi, gen. nov., sp. nov. a novel taxa of the family Comamonadaceae, class Betaproteobacteria isolated from the skin microbiota of Pelophylax perezi from different populations.</title>
        <authorList>
            <person name="Costa S."/>
            <person name="Proenca D.N."/>
            <person name="Lopes I."/>
            <person name="Morais P.V."/>
        </authorList>
    </citation>
    <scope>NUCLEOTIDE SEQUENCE</scope>
    <source>
        <strain evidence="1">SL12-8</strain>
    </source>
</reference>
<sequence>MAPQDSSRMADITPANRIKSIVSASSGNLVEWFDFYIYAFFSLYFAASFFPKGDTTVQLLQTAGIFAIGFLMRPIGGWFFGKLADRVGRKFALMVSIVMMCGGSLMIALLPTYAQIGVWAPLLLLLARMLQGLAVGGEYGSSATYMSEVAIDGKRGFYASFQYVTLIGGQLLAVLVVVILESLLGKEALREWGWRVPFVIGALAAVVVFYLRRGMHETTGSNVKVSKEAGTLRGLLPYKAPFFIIMGITAGGSLAFYVMTTYMQKYLVNTVGFEPKVASYIMTCALFVYMCVQPLFGAMADRIGRYNSLRWFGVLSVLLLAPIMLLLQGVSNPYIAFALIMTGLCVNSLYTSIGGIFKAEVFPAHIRALAVGLSYGVANALFGGSAEFVALNFKNMGNENGFYAYTLVICAVGWFSVWKLKPHLHASHLR</sequence>
<dbReference type="Proteomes" id="UP001364695">
    <property type="component" value="Unassembled WGS sequence"/>
</dbReference>
<organism evidence="1 2">
    <name type="scientific">Amphibiibacter pelophylacis</name>
    <dbReference type="NCBI Taxonomy" id="1799477"/>
    <lineage>
        <taxon>Bacteria</taxon>
        <taxon>Pseudomonadati</taxon>
        <taxon>Pseudomonadota</taxon>
        <taxon>Betaproteobacteria</taxon>
        <taxon>Burkholderiales</taxon>
        <taxon>Sphaerotilaceae</taxon>
        <taxon>Amphibiibacter</taxon>
    </lineage>
</organism>
<keyword evidence="2" id="KW-1185">Reference proteome</keyword>
<evidence type="ECO:0000313" key="2">
    <source>
        <dbReference type="Proteomes" id="UP001364695"/>
    </source>
</evidence>
<evidence type="ECO:0000313" key="1">
    <source>
        <dbReference type="EMBL" id="MEJ7138489.1"/>
    </source>
</evidence>
<protein>
    <submittedName>
        <fullName evidence="1">MFS family transporter</fullName>
    </submittedName>
</protein>
<gene>
    <name evidence="1" type="ORF">RV045_08605</name>
</gene>